<dbReference type="InterPro" id="IPR012577">
    <property type="entry name" value="NIPSNAP"/>
</dbReference>
<dbReference type="Proteomes" id="UP000243799">
    <property type="component" value="Unassembled WGS sequence"/>
</dbReference>
<dbReference type="RefSeq" id="WP_091673067.1">
    <property type="nucleotide sequence ID" value="NZ_FOKG01000006.1"/>
</dbReference>
<accession>A0A1I0ZAW0</accession>
<dbReference type="InterPro" id="IPR011008">
    <property type="entry name" value="Dimeric_a/b-barrel"/>
</dbReference>
<name>A0A1I0ZAW0_9PSEU</name>
<dbReference type="OrthoDB" id="9809695at2"/>
<dbReference type="EMBL" id="FOKG01000006">
    <property type="protein sequence ID" value="SFB22532.1"/>
    <property type="molecule type" value="Genomic_DNA"/>
</dbReference>
<dbReference type="Gene3D" id="3.30.70.100">
    <property type="match status" value="1"/>
</dbReference>
<organism evidence="2 3">
    <name type="scientific">Amycolatopsis marina</name>
    <dbReference type="NCBI Taxonomy" id="490629"/>
    <lineage>
        <taxon>Bacteria</taxon>
        <taxon>Bacillati</taxon>
        <taxon>Actinomycetota</taxon>
        <taxon>Actinomycetes</taxon>
        <taxon>Pseudonocardiales</taxon>
        <taxon>Pseudonocardiaceae</taxon>
        <taxon>Amycolatopsis</taxon>
    </lineage>
</organism>
<reference evidence="3" key="1">
    <citation type="submission" date="2016-10" db="EMBL/GenBank/DDBJ databases">
        <authorList>
            <person name="Varghese N."/>
            <person name="Submissions S."/>
        </authorList>
    </citation>
    <scope>NUCLEOTIDE SEQUENCE [LARGE SCALE GENOMIC DNA]</scope>
    <source>
        <strain evidence="3">CGMCC 4.3568</strain>
    </source>
</reference>
<feature type="domain" description="NIPSNAP" evidence="1">
    <location>
        <begin position="6"/>
        <end position="101"/>
    </location>
</feature>
<dbReference type="STRING" id="490629.SAMN05216266_106251"/>
<evidence type="ECO:0000259" key="1">
    <source>
        <dbReference type="Pfam" id="PF07978"/>
    </source>
</evidence>
<keyword evidence="3" id="KW-1185">Reference proteome</keyword>
<evidence type="ECO:0000313" key="2">
    <source>
        <dbReference type="EMBL" id="SFB22532.1"/>
    </source>
</evidence>
<protein>
    <submittedName>
        <fullName evidence="2">NIPSNAP protein</fullName>
    </submittedName>
</protein>
<dbReference type="AlphaFoldDB" id="A0A1I0ZAW0"/>
<sequence length="240" mass="26271">MPDAVVELRQYTLRPGRRDDLVELFDREFLESQEAAGMRVIGQFRDLRDPDRFVWLRGFADMATRKSALSGFYGGPVWQANRTAANDTMIDSDDVLLLRPLGDGSGFAELTARPPVGTAKLPDSVVLATVYQLPGPVDAGFRGFFERRVAPVMSASGAVPVAAFETEPAENNFPALPVRTGENVLVWFAVLPGEEAHRAHLAKLESSSDWTAEVLPELIRSLAVAPQQLLLAPTARSVLR</sequence>
<dbReference type="Pfam" id="PF07978">
    <property type="entry name" value="NIPSNAP"/>
    <property type="match status" value="1"/>
</dbReference>
<gene>
    <name evidence="2" type="ORF">SAMN05216266_106251</name>
</gene>
<evidence type="ECO:0000313" key="3">
    <source>
        <dbReference type="Proteomes" id="UP000243799"/>
    </source>
</evidence>
<dbReference type="SUPFAM" id="SSF54909">
    <property type="entry name" value="Dimeric alpha+beta barrel"/>
    <property type="match status" value="1"/>
</dbReference>
<proteinExistence type="predicted"/>